<name>A0A6I2UNN9_9FIRM</name>
<keyword evidence="1 2" id="KW-0732">Signal</keyword>
<dbReference type="GO" id="GO:0009279">
    <property type="term" value="C:cell outer membrane"/>
    <property type="evidence" value="ECO:0007669"/>
    <property type="project" value="TreeGrafter"/>
</dbReference>
<feature type="domain" description="Organic solvent tolerance-like N-terminal" evidence="3">
    <location>
        <begin position="62"/>
        <end position="154"/>
    </location>
</feature>
<dbReference type="PANTHER" id="PTHR36504">
    <property type="entry name" value="LIPOPOLYSACCHARIDE EXPORT SYSTEM PROTEIN LPTA"/>
    <property type="match status" value="1"/>
</dbReference>
<proteinExistence type="predicted"/>
<dbReference type="AlphaFoldDB" id="A0A6I2UNN9"/>
<dbReference type="Proteomes" id="UP000430222">
    <property type="component" value="Unassembled WGS sequence"/>
</dbReference>
<dbReference type="GO" id="GO:0030288">
    <property type="term" value="C:outer membrane-bounded periplasmic space"/>
    <property type="evidence" value="ECO:0007669"/>
    <property type="project" value="TreeGrafter"/>
</dbReference>
<evidence type="ECO:0000313" key="5">
    <source>
        <dbReference type="Proteomes" id="UP000430222"/>
    </source>
</evidence>
<evidence type="ECO:0000256" key="1">
    <source>
        <dbReference type="ARBA" id="ARBA00022729"/>
    </source>
</evidence>
<comment type="caution">
    <text evidence="4">The sequence shown here is derived from an EMBL/GenBank/DDBJ whole genome shotgun (WGS) entry which is preliminary data.</text>
</comment>
<dbReference type="GO" id="GO:0017089">
    <property type="term" value="F:glycolipid transfer activity"/>
    <property type="evidence" value="ECO:0007669"/>
    <property type="project" value="TreeGrafter"/>
</dbReference>
<evidence type="ECO:0000313" key="4">
    <source>
        <dbReference type="EMBL" id="MSV23838.1"/>
    </source>
</evidence>
<dbReference type="PANTHER" id="PTHR36504:SF1">
    <property type="entry name" value="LIPOPOLYSACCHARIDE EXPORT SYSTEM PROTEIN LPTA"/>
    <property type="match status" value="1"/>
</dbReference>
<feature type="chain" id="PRO_5026204160" evidence="2">
    <location>
        <begin position="27"/>
        <end position="228"/>
    </location>
</feature>
<dbReference type="GO" id="GO:0015920">
    <property type="term" value="P:lipopolysaccharide transport"/>
    <property type="evidence" value="ECO:0007669"/>
    <property type="project" value="TreeGrafter"/>
</dbReference>
<feature type="signal peptide" evidence="2">
    <location>
        <begin position="1"/>
        <end position="26"/>
    </location>
</feature>
<evidence type="ECO:0000259" key="3">
    <source>
        <dbReference type="Pfam" id="PF03968"/>
    </source>
</evidence>
<dbReference type="Pfam" id="PF03968">
    <property type="entry name" value="LptD_N"/>
    <property type="match status" value="1"/>
</dbReference>
<sequence length="228" mass="24187">MNTGRMKQMLLALAVSVVLPMSSLNAAGEPAELDADTVEYDMSTGLVSASGDVLMKQGASRVSGVKASYNAKTKQGIVEGNVIAVRDDARLTCDRIVLDGEEHLSASGNVQGSQGEHHFSGEQADYYPNQGKYLVMPAGGTLTSADGTFTANRLEGWLDDAHYVGTGNAHVISPPRNLEAGGDRMDYYGRDQGQVVVTGSAWALQDNNTMKSNRLTIYLAKDGQAGVK</sequence>
<organism evidence="4 5">
    <name type="scientific">Selenomonas montiformis</name>
    <dbReference type="NCBI Taxonomy" id="2652285"/>
    <lineage>
        <taxon>Bacteria</taxon>
        <taxon>Bacillati</taxon>
        <taxon>Bacillota</taxon>
        <taxon>Negativicutes</taxon>
        <taxon>Selenomonadales</taxon>
        <taxon>Selenomonadaceae</taxon>
        <taxon>Selenomonas</taxon>
    </lineage>
</organism>
<accession>A0A6I2UNN9</accession>
<dbReference type="EMBL" id="VUNL01000001">
    <property type="protein sequence ID" value="MSV23838.1"/>
    <property type="molecule type" value="Genomic_DNA"/>
</dbReference>
<gene>
    <name evidence="4" type="ORF">FYJ78_01260</name>
</gene>
<evidence type="ECO:0000256" key="2">
    <source>
        <dbReference type="SAM" id="SignalP"/>
    </source>
</evidence>
<dbReference type="InterPro" id="IPR052037">
    <property type="entry name" value="LPS_export_LptA"/>
</dbReference>
<reference evidence="4 5" key="1">
    <citation type="submission" date="2019-08" db="EMBL/GenBank/DDBJ databases">
        <title>In-depth cultivation of the pig gut microbiome towards novel bacterial diversity and tailored functional studies.</title>
        <authorList>
            <person name="Wylensek D."/>
            <person name="Hitch T.C.A."/>
            <person name="Clavel T."/>
        </authorList>
    </citation>
    <scope>NUCLEOTIDE SEQUENCE [LARGE SCALE GENOMIC DNA]</scope>
    <source>
        <strain evidence="5">WCA-380-WT-3B3</strain>
    </source>
</reference>
<keyword evidence="5" id="KW-1185">Reference proteome</keyword>
<protein>
    <submittedName>
        <fullName evidence="4">Organic solvent tolerance protein OstA</fullName>
    </submittedName>
</protein>
<dbReference type="Gene3D" id="2.60.450.10">
    <property type="entry name" value="Lipopolysaccharide (LPS) transport protein A like domain"/>
    <property type="match status" value="2"/>
</dbReference>
<dbReference type="RefSeq" id="WP_154619574.1">
    <property type="nucleotide sequence ID" value="NZ_VUNL01000001.1"/>
</dbReference>
<dbReference type="InterPro" id="IPR005653">
    <property type="entry name" value="OstA-like_N"/>
</dbReference>